<dbReference type="EMBL" id="JAGPYM010000002">
    <property type="protein sequence ID" value="KAH6899015.1"/>
    <property type="molecule type" value="Genomic_DNA"/>
</dbReference>
<evidence type="ECO:0000313" key="5">
    <source>
        <dbReference type="EMBL" id="KAH6899015.1"/>
    </source>
</evidence>
<dbReference type="PROSITE" id="PS00271">
    <property type="entry name" value="THIONIN"/>
    <property type="match status" value="1"/>
</dbReference>
<dbReference type="GO" id="GO:0006952">
    <property type="term" value="P:defense response"/>
    <property type="evidence" value="ECO:0007669"/>
    <property type="project" value="UniProtKB-KW"/>
</dbReference>
<keyword evidence="6" id="KW-1185">Reference proteome</keyword>
<dbReference type="AlphaFoldDB" id="A0A9P9AYS0"/>
<proteinExistence type="predicted"/>
<sequence>MKHHVIVITAHSDPKSQLCNISEAQGRHRYDMLQKEPAPATMSLFAASLHRVESSTASHSSSSPLGSLFLASTSPPRGPADRDAIDITDLCCPTSVSFRRCCMSLKDRVLYAACRLWPDIRSVSSHPACYQQGCWCTQLASMLGGRCTLSRRVASLTPRKTQSWEGTAEGTATGLIPSCCFLFRC</sequence>
<evidence type="ECO:0000313" key="6">
    <source>
        <dbReference type="Proteomes" id="UP000777438"/>
    </source>
</evidence>
<reference evidence="5 6" key="1">
    <citation type="journal article" date="2021" name="Nat. Commun.">
        <title>Genetic determinants of endophytism in the Arabidopsis root mycobiome.</title>
        <authorList>
            <person name="Mesny F."/>
            <person name="Miyauchi S."/>
            <person name="Thiergart T."/>
            <person name="Pickel B."/>
            <person name="Atanasova L."/>
            <person name="Karlsson M."/>
            <person name="Huettel B."/>
            <person name="Barry K.W."/>
            <person name="Haridas S."/>
            <person name="Chen C."/>
            <person name="Bauer D."/>
            <person name="Andreopoulos W."/>
            <person name="Pangilinan J."/>
            <person name="LaButti K."/>
            <person name="Riley R."/>
            <person name="Lipzen A."/>
            <person name="Clum A."/>
            <person name="Drula E."/>
            <person name="Henrissat B."/>
            <person name="Kohler A."/>
            <person name="Grigoriev I.V."/>
            <person name="Martin F.M."/>
            <person name="Hacquard S."/>
        </authorList>
    </citation>
    <scope>NUCLEOTIDE SEQUENCE [LARGE SCALE GENOMIC DNA]</scope>
    <source>
        <strain evidence="5 6">MPI-CAGE-CH-0241</strain>
    </source>
</reference>
<evidence type="ECO:0000256" key="1">
    <source>
        <dbReference type="ARBA" id="ARBA00004613"/>
    </source>
</evidence>
<keyword evidence="4" id="KW-1015">Disulfide bond</keyword>
<evidence type="ECO:0000256" key="4">
    <source>
        <dbReference type="ARBA" id="ARBA00023157"/>
    </source>
</evidence>
<dbReference type="GO" id="GO:0005576">
    <property type="term" value="C:extracellular region"/>
    <property type="evidence" value="ECO:0007669"/>
    <property type="project" value="UniProtKB-SubCell"/>
</dbReference>
<comment type="caution">
    <text evidence="5">The sequence shown here is derived from an EMBL/GenBank/DDBJ whole genome shotgun (WGS) entry which is preliminary data.</text>
</comment>
<keyword evidence="3" id="KW-0611">Plant defense</keyword>
<keyword evidence="2" id="KW-0964">Secreted</keyword>
<gene>
    <name evidence="5" type="ORF">B0T10DRAFT_126971</name>
</gene>
<comment type="subcellular location">
    <subcellularLocation>
        <location evidence="1">Secreted</location>
    </subcellularLocation>
</comment>
<evidence type="ECO:0000256" key="3">
    <source>
        <dbReference type="ARBA" id="ARBA00022821"/>
    </source>
</evidence>
<organism evidence="5 6">
    <name type="scientific">Thelonectria olida</name>
    <dbReference type="NCBI Taxonomy" id="1576542"/>
    <lineage>
        <taxon>Eukaryota</taxon>
        <taxon>Fungi</taxon>
        <taxon>Dikarya</taxon>
        <taxon>Ascomycota</taxon>
        <taxon>Pezizomycotina</taxon>
        <taxon>Sordariomycetes</taxon>
        <taxon>Hypocreomycetidae</taxon>
        <taxon>Hypocreales</taxon>
        <taxon>Nectriaceae</taxon>
        <taxon>Thelonectria</taxon>
    </lineage>
</organism>
<evidence type="ECO:0000256" key="2">
    <source>
        <dbReference type="ARBA" id="ARBA00022525"/>
    </source>
</evidence>
<dbReference type="InterPro" id="IPR001010">
    <property type="entry name" value="Thionin"/>
</dbReference>
<accession>A0A9P9AYS0</accession>
<dbReference type="Proteomes" id="UP000777438">
    <property type="component" value="Unassembled WGS sequence"/>
</dbReference>
<name>A0A9P9AYS0_9HYPO</name>
<protein>
    <submittedName>
        <fullName evidence="5">Uncharacterized protein</fullName>
    </submittedName>
</protein>